<protein>
    <submittedName>
        <fullName evidence="3">Uncharacterized protein</fullName>
    </submittedName>
</protein>
<feature type="chain" id="PRO_5014583992" evidence="2">
    <location>
        <begin position="29"/>
        <end position="96"/>
    </location>
</feature>
<dbReference type="AlphaFoldDB" id="M8C0D7"/>
<evidence type="ECO:0000256" key="2">
    <source>
        <dbReference type="SAM" id="SignalP"/>
    </source>
</evidence>
<organism evidence="3">
    <name type="scientific">Aegilops tauschii</name>
    <name type="common">Tausch's goatgrass</name>
    <name type="synonym">Aegilops squarrosa</name>
    <dbReference type="NCBI Taxonomy" id="37682"/>
    <lineage>
        <taxon>Eukaryota</taxon>
        <taxon>Viridiplantae</taxon>
        <taxon>Streptophyta</taxon>
        <taxon>Embryophyta</taxon>
        <taxon>Tracheophyta</taxon>
        <taxon>Spermatophyta</taxon>
        <taxon>Magnoliopsida</taxon>
        <taxon>Liliopsida</taxon>
        <taxon>Poales</taxon>
        <taxon>Poaceae</taxon>
        <taxon>BOP clade</taxon>
        <taxon>Pooideae</taxon>
        <taxon>Triticodae</taxon>
        <taxon>Triticeae</taxon>
        <taxon>Triticinae</taxon>
        <taxon>Aegilops</taxon>
    </lineage>
</organism>
<evidence type="ECO:0000256" key="1">
    <source>
        <dbReference type="SAM" id="MobiDB-lite"/>
    </source>
</evidence>
<proteinExistence type="predicted"/>
<keyword evidence="2" id="KW-0732">Signal</keyword>
<reference evidence="3" key="1">
    <citation type="submission" date="2015-06" db="UniProtKB">
        <authorList>
            <consortium name="EnsemblPlants"/>
        </authorList>
    </citation>
    <scope>IDENTIFICATION</scope>
</reference>
<name>M8C0D7_AEGTA</name>
<accession>M8C0D7</accession>
<feature type="signal peptide" evidence="2">
    <location>
        <begin position="1"/>
        <end position="28"/>
    </location>
</feature>
<dbReference type="EnsemblPlants" id="EMT27508">
    <property type="protein sequence ID" value="EMT27508"/>
    <property type="gene ID" value="F775_24870"/>
</dbReference>
<evidence type="ECO:0000313" key="3">
    <source>
        <dbReference type="EnsemblPlants" id="EMT27508"/>
    </source>
</evidence>
<sequence>MAVFTKNRVVAVCLGALMLMATLDLSSAGSVYVGCFEPHQNCFPDDCQKTCVDNIPGNNLKEIFKGKRKKRSNRTKRKPSYGKGSMPSHVTKKEKW</sequence>
<feature type="compositionally biased region" description="Basic residues" evidence="1">
    <location>
        <begin position="66"/>
        <end position="80"/>
    </location>
</feature>
<feature type="region of interest" description="Disordered" evidence="1">
    <location>
        <begin position="64"/>
        <end position="96"/>
    </location>
</feature>